<protein>
    <submittedName>
        <fullName evidence="1">Uncharacterized protein</fullName>
    </submittedName>
</protein>
<gene>
    <name evidence="1" type="ORF">CRG98_017335</name>
</gene>
<keyword evidence="2" id="KW-1185">Reference proteome</keyword>
<reference evidence="1 2" key="1">
    <citation type="submission" date="2017-11" db="EMBL/GenBank/DDBJ databases">
        <title>De-novo sequencing of pomegranate (Punica granatum L.) genome.</title>
        <authorList>
            <person name="Akparov Z."/>
            <person name="Amiraslanov A."/>
            <person name="Hajiyeva S."/>
            <person name="Abbasov M."/>
            <person name="Kaur K."/>
            <person name="Hamwieh A."/>
            <person name="Solovyev V."/>
            <person name="Salamov A."/>
            <person name="Braich B."/>
            <person name="Kosarev P."/>
            <person name="Mahmoud A."/>
            <person name="Hajiyev E."/>
            <person name="Babayeva S."/>
            <person name="Izzatullayeva V."/>
            <person name="Mammadov A."/>
            <person name="Mammadov A."/>
            <person name="Sharifova S."/>
            <person name="Ojaghi J."/>
            <person name="Eynullazada K."/>
            <person name="Bayramov B."/>
            <person name="Abdulazimova A."/>
            <person name="Shahmuradov I."/>
        </authorList>
    </citation>
    <scope>NUCLEOTIDE SEQUENCE [LARGE SCALE GENOMIC DNA]</scope>
    <source>
        <strain evidence="2">cv. AG2017</strain>
        <tissue evidence="1">Leaf</tissue>
    </source>
</reference>
<comment type="caution">
    <text evidence="1">The sequence shown here is derived from an EMBL/GenBank/DDBJ whole genome shotgun (WGS) entry which is preliminary data.</text>
</comment>
<evidence type="ECO:0000313" key="1">
    <source>
        <dbReference type="EMBL" id="PKI62271.1"/>
    </source>
</evidence>
<organism evidence="1 2">
    <name type="scientific">Punica granatum</name>
    <name type="common">Pomegranate</name>
    <dbReference type="NCBI Taxonomy" id="22663"/>
    <lineage>
        <taxon>Eukaryota</taxon>
        <taxon>Viridiplantae</taxon>
        <taxon>Streptophyta</taxon>
        <taxon>Embryophyta</taxon>
        <taxon>Tracheophyta</taxon>
        <taxon>Spermatophyta</taxon>
        <taxon>Magnoliopsida</taxon>
        <taxon>eudicotyledons</taxon>
        <taxon>Gunneridae</taxon>
        <taxon>Pentapetalae</taxon>
        <taxon>rosids</taxon>
        <taxon>malvids</taxon>
        <taxon>Myrtales</taxon>
        <taxon>Lythraceae</taxon>
        <taxon>Punica</taxon>
    </lineage>
</organism>
<name>A0A2I0K128_PUNGR</name>
<dbReference type="STRING" id="22663.A0A2I0K128"/>
<sequence length="4925" mass="534097">MFTGPARSCLMQLSQVYSPVRVFFSSSQVCRACSLKPIATLPGLLTCASLLFCFEISLSLLTRTSCNLAGSAHQCEFTFLLSKFTEHARSCLFQPCWVCSPVRVYFSALNVRRACSLVPLATLPGLLTRASLRFCLASLPSLLAPPSCNPAGKFAEPARSSLLQPCRVCSPVRVYYSASHVRRASSLVPLATLPGLLTRASLLFYLESSPSLLARASCNLAGSAHPCEFTFLLRKFTGPARSCLMQLSQVYSPVRVFFSASQVRRACSLKPVATLPGLLTCASLLFCFEISLSLLARTSCNLAGSDNQCGFTFLLSKFTEHARSCLFQPCWKVPRACSLVLLATLPGLLARASLLFCFACSPSLLARASCNLARSAHPCELTFLLRKFVQPARSCLLQPCRVCSPVRVNFSASQVRPACSLVPLATLAGLLTRASLFFCFASSSSLLARASCNLAKSAHPCEFTFLLRKFTRPARSCLMQLSQVYSPVRVFFSASQVRPACSLVPLATLAGLLTRASFLFCFASSPSLLAQACCNLARSAHLCEFTFLLRNFTEPARSYLLQPCRVCSPFAEPARSCLLQPCRVCSPVRVYYSASHVRRASSLVSLASLLGLLTHASLLFCLASSPSMLPRASYNIADSAHPCELSFLLRKFVEPARSCVLQPRRVCSPVLFYLSASKVRRACSLVPLATLPGLLTRASLRFCLASLPSLLAPPSCNPAGSAHPSEFTILLLMFAGLPRSKFAEPARSSLLQPCRVCSPVRVYYSASHVRRASSLVPLATLPGLLTRASLRFCLASLPSLLAPPSCNPAGSAHPSEFTILLLMFAGLPRSCLLQPCRFTFLLSKFAEPARSSLLQPCRVCSPVRVYYSASHVRRASSLVPLATLPGLLTRASLRFCLASLPSLLAPPSCNPAGSAHPSEFTILLLMFAGLPRSCLLQPCRFTFLLSKFAEPARSSLLQPCRVCSPVRVYYSASHVRRASSLVPLASLPGLLTRASLLFCLASSPNMLARASYNIAGSAHPCELSFLLRKFVEPARSCVLQPRRVCSPVLFYLSASKVRRACSLVPLATLPGLLTDGSLLFCLESSPSLLARASCNLAGSAHPCEFTFVLRKLAEPPPFCLLQPCRVCSPVRVYFCATQVRRACSPLPLTTVPGLLTHASLLFYFGSSPSQLAPASYNLAWSALPCEFTFPRSKFARASCNFACSARPSELTFPLSKFAEPAGSCLLQPCRVCSPVRVNFFASQYRLPAGSCLLLLCRVCSSVRVNFSASQVRRACSLVPLATLPGLLTRASLIFCFGNSPSQLAAAPCNLAGPAHPSLLFSLVSSSSLLARASCNLAGSTHPCEFNFLLRKFPEPARCCPLQPCRACSPEFTFQLIRRACSLVPLATLPGLLTRASLLFCFESSPSLLARASCNLAGSAHPCELTFLLRKFVEPARSCLLQPCRVCSTVRVNFSASKVRRACLLVPLATLPGLLTRASLLFSLKVPRACSLVPLATMPGLLTRASYLSSFASSSRLLTRASCNLAGSAHPCAFTFLLRKFVEAARSCLMQPCRVSSPMRVYFSTSEVRRANTLVPLASLPGLLTHAHLLFCFASSSSLLARASCNLAESTHPCDLSFQLRKFVEAARSCLMQPCRVSSPMRVYFSTSEVRRANTLVPLASLPGLLTHAHLLFCFASSSSLLARASCNLAESTHPCDLSFQLRKFVEAARSCLMQPCRVSSPMRVYFSTSEVRRANTLVPLASLPGLLTHAHLLFCFASSSSLLARASCNLAESTHPCDLSFQLRKFVEAARSCLMQPCRVSSPMRVYFSTSEVRRANTLVPLASLPGLLTHAHLLFCFASSSSLLARASCNLAESTHPCDLSFQLRKFVEAARSCLMQPCRVSSPMRVYFSTSEVRRANTLVPLASLPGLLTHAHLLFCFASSSSLLARASCNLAESTHPCDLSFQLRKFVEAARSCLMQPCRVSSPMRVYFSTSEVRRANTLVPLASLPGLLTHAHLLFCFASSSSLLARASCNLAESTHPCDLSFQLRKFVEAARSCLMQPCRDLLTRATYLSSFASSSRLLARASCNLDGSAHPCEFTFLLRKFAEPARSCLLQPCRVCSPDLLTRATYLSSFASSSRLLARASCNLAGSTHPCEFTFVLRKLAEPPLLCLLQPCLVCSPMRAYFSTSEVRRANSLLHRTTLPGLLYRASLLFCFASSSRLLARASCYLAGSARPCELTFLLRKFVEAARSCLLLPCRVCSPVRVNFSATQVRRACSLVPLATLPGLLSVRVNFPASQKVHTACWLVPLATLPGLLSVRVNFPASQVRRACSLVPLATLPGLLSVRVNFPASQVRRACSLVPLATSPGLLTRASLLFCFGSSPSQLALAPVNLAWPAHPCEFTFLLCKFVEPARSCLMQPCRVCSPVRVYFSALQVRRACSLVPLATFPGLLTRASLLFCFASLPSLLARASLLFYLESSPSQLARVSCNHAGSAHPWEFTFLLRKFVEPARACLLRPCPFVKPARLCLLQPCRVCSPVRVYFSASQVRRACSLKPVATLLGLLTCASSLCCFARTSCNLAGSTYRCEFTLLLRKFPEPARSCPCQPCLACSPVRVYFSALKVRRACSLVPLATLPVLLTRASLLFCFGSSPSQLALAPVNLAWPAHPCEFTFLLRKFTGPARSCLMQLSQVCSPVRVFFSASQVRRACSLKPVATLLGLLTCASSLCCFARTSCNLAGSTYPCEFTFLLRKFPEPARSCPCQPCLACSPPSLLTRASFLFCFASSPSLLAQACCNLARSAHLCEFTLLLRSYLLQPCRVYLPVRVYFSASEVPRASSLLPLSTLPGLLTRASLLFCFASSPGLLDPASCNLAKSAHPCEFSFLLRKFAELARSSLLQPCSVCSPVRVHFAASLVPLATLPGLLTRASLLFCFGSSPSQLALAPVNLAWPAHPCEFTFLLRKFTGPARSCLMQLSQVCSPVRVFFSASQVRRACSLKPVATLLGLLTCASSLCCFARTSCNLAGSTYPCEFTFLLRKFPEPARCCPLQPCRACSPQVCRACSLLPLATLPGLLTCPSLLFCFSCSPGFLARASCIPAGSAHPCEFTFLLSKFTEHARSCLLQHCWVCPPVRVIFSASQVRRACSLVPLATLEGLLTRASLLSSTASSPSHLARASCNLGGSANPCEFTFQHRKFAEPPRSCLLQPWRKVPRACSLVSLATMPGLLTPGSLLFCFESSSSLLARASCNLAGSAHPCEFTFLLRKFPQPARSCLLQPCRVYSPLGVYFSASKVRRACSRLPLATLPGLLTRASLPFYLESSPSLLARVSCNHAGSTHPWEFTFLLRKFVEPARACLLRPCPVCSPVRVYFCTLQVRRACSLGPLATLPGLLTRASSLFYLESSPSLLARASCNLAGSAHPCELTFLLRKFVEPARSCLLQPCRVCSPFAEPSRSCLLQPCRVCSPVRVYFSAYEVRRACSLVPLATLPGLLTDASLLFCLRSSPSLLARASCNLAGSAHRCEFTFLLTKFAEPARSCLLQPCRVCSPMRVYFSAYEVRRACSLVPLATLPGLLTDASLLFCLRSSPSLLARASCNLAGSAHRCEFTFLLTKFAEPARSCLLQPCRVCSPMRVYFSAYEVRRACSLVPLATLPGLLTDASLLFCLRSSPSLLARASCNLAGSAHRCEFTFLLTKFAEPARSCLLQPCRVCSPMRVYFSAYEVRRACSLVPLATLPGLLTDASLLFCLRSSPSLLARASCNLAGSAHRCEFTFLLTKFAEPARSCLLQPCRVCSPMRVYFSAYEVRRACSLVPLATLPGLLTDASLLFCLESSPSLLARASCILAGSPSQLAPASYNLAWSALPCEFTFPRSKFALASCNFACSARPSELTFPLRKFAEPAGSCLLQPCRVCSPVRVNFSASQVRRACSLVPLATFPGLLTRASLLFCNLAGSANPCEFTFLHRKIAEPPRSCLLQPCRVYSPVRVYFSASEVPRASSLLPLATLPGLLTRASLLFSLFTFLHRKIAEPPRSCLLQPCRVYSPVRVYFSASEVPRASSLLPLATLPGLLTRASLLFSLVSSSSLLARASCKLARWPGLLTRASLLFCNLAGSANPCEFTFLHRKIAEPPRSCLLQPCRVYSPVRVYFSASEVPRASSLLPLATLPGLLTRASLLFSLASSSSLLARASCNLAGSAHPCEFTFLLRKFTRPARSCLMQLSQVYSPFVPLATLPGLLTRAILPFCFESSPSLLVRASCNLAGSAHPCYFTFLLRKFAEPASSCLLQPCRVCSHVQVNFSASQVRRACSLVPLATLPGLLTRASLLFCFASSPGLLDPASCNLAKSTHPCEFSFLLRKFTGPARSCLMQLSQVYSPPSLLTRASFLFCFASSPSLLAQACCNLSRSSHLCEFTFLLRNFAEPARSYLLQPCRVYLPVRVYFSASEVPRASSLLPLSTLPGLLTRASLLFSLASSSSLLARASCNLARSAHPCEFTFQLSKFVEPTRSCLLQPCRVYLPVRVYFSASQVRRVCSLVPLATLPVPRACSLVSLATMPGLLTRASLLFSFASSSSQLARASCNLAGSAHPCEFTFLLRKFPEPAHSCLLQPCLVCSPLRVNFSASQVRRACSLVPLATLPGLLTRESLLFCFASSPGLLDPASCNLAKSAHPCEFSFLLRKFAELARSSLWQPCPVCSPVRVYFSASKFRRACSLVPLATLPGLLTSASLLFCLASSPSMLARASSNLAGSAHPCEFTFLLRKFTGPARSCLMQLSQVYSPVRVFFSASQVRSACSLKPVATLPGLLTCTSLLFCFDISSSLLARASCNLAGSAHQCEFTFLLSKFTEHARSCLFQPCWVCSPVRVYFCALKVRRACSLVPLATLPGLLTRASLRFCLASLPSLLAPPSCNPAGPAHPSEFTILLLMFAGLPRSCLLHPCRVCSPVLVYVFA</sequence>
<proteinExistence type="predicted"/>
<dbReference type="EMBL" id="PGOL01000979">
    <property type="protein sequence ID" value="PKI62271.1"/>
    <property type="molecule type" value="Genomic_DNA"/>
</dbReference>
<dbReference type="Proteomes" id="UP000233551">
    <property type="component" value="Unassembled WGS sequence"/>
</dbReference>
<accession>A0A2I0K128</accession>
<evidence type="ECO:0000313" key="2">
    <source>
        <dbReference type="Proteomes" id="UP000233551"/>
    </source>
</evidence>